<evidence type="ECO:0000313" key="3">
    <source>
        <dbReference type="Proteomes" id="UP000197361"/>
    </source>
</evidence>
<evidence type="ECO:0000256" key="1">
    <source>
        <dbReference type="SAM" id="MobiDB-lite"/>
    </source>
</evidence>
<evidence type="ECO:0000313" key="2">
    <source>
        <dbReference type="EMBL" id="OWQ95521.1"/>
    </source>
</evidence>
<dbReference type="Proteomes" id="UP000197361">
    <property type="component" value="Unassembled WGS sequence"/>
</dbReference>
<accession>A0A246JR66</accession>
<proteinExistence type="predicted"/>
<reference evidence="2 3" key="1">
    <citation type="journal article" date="2010" name="Int. J. Syst. Evol. Microbiol.">
        <title>Sphingopyxis bauzanensis sp. nov., a psychrophilic bacterium isolated from soil.</title>
        <authorList>
            <person name="Zhang D.C."/>
            <person name="Liu H.C."/>
            <person name="Xin Y.H."/>
            <person name="Zhou Y.G."/>
            <person name="Schinner F."/>
            <person name="Margesin R."/>
        </authorList>
    </citation>
    <scope>NUCLEOTIDE SEQUENCE [LARGE SCALE GENOMIC DNA]</scope>
    <source>
        <strain evidence="2 3">DSM 22271</strain>
    </source>
</reference>
<gene>
    <name evidence="2" type="ORF">CDQ92_11930</name>
</gene>
<comment type="caution">
    <text evidence="2">The sequence shown here is derived from an EMBL/GenBank/DDBJ whole genome shotgun (WGS) entry which is preliminary data.</text>
</comment>
<organism evidence="2 3">
    <name type="scientific">Sphingopyxis bauzanensis</name>
    <dbReference type="NCBI Taxonomy" id="651663"/>
    <lineage>
        <taxon>Bacteria</taxon>
        <taxon>Pseudomonadati</taxon>
        <taxon>Pseudomonadota</taxon>
        <taxon>Alphaproteobacteria</taxon>
        <taxon>Sphingomonadales</taxon>
        <taxon>Sphingomonadaceae</taxon>
        <taxon>Sphingopyxis</taxon>
    </lineage>
</organism>
<protein>
    <submittedName>
        <fullName evidence="2">Uncharacterized protein</fullName>
    </submittedName>
</protein>
<sequence>MRLFRWSALALVGVTGGMLLGEMTVGTKSGSGIAEPATYSHLSTNPDAAAPPVGGAAPCLDCRDSYGVAARLRADRESRMSDEFRELGAVDLDPPAPSEPDDGYRYGGRFPDPPPRHASSQTPDAQLVSVNTVDDKPLVAETSAPATDY</sequence>
<feature type="region of interest" description="Disordered" evidence="1">
    <location>
        <begin position="75"/>
        <end position="149"/>
    </location>
</feature>
<feature type="compositionally biased region" description="Basic and acidic residues" evidence="1">
    <location>
        <begin position="75"/>
        <end position="88"/>
    </location>
</feature>
<dbReference type="AlphaFoldDB" id="A0A246JR66"/>
<feature type="compositionally biased region" description="Polar residues" evidence="1">
    <location>
        <begin position="118"/>
        <end position="132"/>
    </location>
</feature>
<dbReference type="EMBL" id="NISK01000003">
    <property type="protein sequence ID" value="OWQ95521.1"/>
    <property type="molecule type" value="Genomic_DNA"/>
</dbReference>
<keyword evidence="3" id="KW-1185">Reference proteome</keyword>
<name>A0A246JR66_9SPHN</name>